<dbReference type="GO" id="GO:0005829">
    <property type="term" value="C:cytosol"/>
    <property type="evidence" value="ECO:0007669"/>
    <property type="project" value="TreeGrafter"/>
</dbReference>
<feature type="compositionally biased region" description="Polar residues" evidence="7">
    <location>
        <begin position="455"/>
        <end position="509"/>
    </location>
</feature>
<evidence type="ECO:0000256" key="3">
    <source>
        <dbReference type="ARBA" id="ARBA00022741"/>
    </source>
</evidence>
<dbReference type="GO" id="GO:0000422">
    <property type="term" value="P:autophagy of mitochondrion"/>
    <property type="evidence" value="ECO:0007669"/>
    <property type="project" value="TreeGrafter"/>
</dbReference>
<feature type="compositionally biased region" description="Polar residues" evidence="7">
    <location>
        <begin position="601"/>
        <end position="628"/>
    </location>
</feature>
<evidence type="ECO:0000259" key="8">
    <source>
        <dbReference type="PROSITE" id="PS50011"/>
    </source>
</evidence>
<dbReference type="InterPro" id="IPR008271">
    <property type="entry name" value="Ser/Thr_kinase_AS"/>
</dbReference>
<keyword evidence="1" id="KW-0723">Serine/threonine-protein kinase</keyword>
<sequence length="1012" mass="112838">MRKEAGREGRKEGLDSESGMGKEKEMTQRALSKSSLPDHFFHPLSIEFCLKTFTKALGHYTFIRTVCMLTSRKTHKMEEIEGFCYGGEVIGHGAFAVVYKGRHKETNKEVAIKAIAKKNLSKAKNLLTKEIKILQELKGLQHENLVSLLRCVETSTHVYLVMEYCNHGDLAEYLFSKQSLNETTIQHFFTQIACALEALNRKAIVHRDLKPQNILLCNPRHPLTPMSTQLVVKLADFGFARSLPEGIMAGTLCGSPMYMAPEVIMSHQYGAKADLWSVGTIIYQCLTGKAPFVAQTPQALKNYYERHMELKPNIPDFCSAVLSDLLMGLLKKNPGDRIEFNSFFNHPFFTTELPTSNASPSRHLVRQPSAELHGPTQQTQMRLKFPGSPTRTLSNCPNSPQRYGTAHQRIPSADGNRNLPQSARNAYAPGVLRRQVPPSAHARAPSHPLARPTSLDRSQNAANEARQLTQIHQTKTNSQQNLQHSGGSSTGSSENPVKQVQVHSSTRPKSNVGKAVPVPNKRRSHPMARQMSLEEQQRQGKGASVFGEDQKLKEPIALIPSVDEIELPETRFIVYEQHKASASRSALPVGPFSGRLRRNTAVTEEPSTSNPNRSDTSPAATIPKSSTCALPLSSVGGLQQKEAEKTTKRELDNIRFLNTSPPPSPSSIPFDETNVQTKPQIKVVNEPRGAESEIDEDEIGMEDPIQLPFTEEYMEESDVISQMAESVGGDGMEKHNETMKPATSVFDNGEMTANRTETATKTSSAGRNQPFPNNWLFDAPDPPPELEQETLLEAGHKQILAKLRFVLDLIEAIANVAENKANPMAIAMEGNKRRPQRQYQSDAYRRAEQLVLYVRALHVLSSALVMAQKQINAGLLHPSAAVQNVLNQLNEKYHFCLARSQELASLGIPGQDPQAMVVSAERIMYQHAIDLCQSAALDELFGNPHLCPKRYQTAYMMLHTLLYTVQNEQDKTILLKYKNAVEKRLRILERQGLCVSCYYYGIPQAEWFILLS</sequence>
<protein>
    <submittedName>
        <fullName evidence="10">Non-specific serine/threonine protein kinase</fullName>
    </submittedName>
</protein>
<organism evidence="9 10">
    <name type="scientific">Globodera rostochiensis</name>
    <name type="common">Golden nematode worm</name>
    <name type="synonym">Heterodera rostochiensis</name>
    <dbReference type="NCBI Taxonomy" id="31243"/>
    <lineage>
        <taxon>Eukaryota</taxon>
        <taxon>Metazoa</taxon>
        <taxon>Ecdysozoa</taxon>
        <taxon>Nematoda</taxon>
        <taxon>Chromadorea</taxon>
        <taxon>Rhabditida</taxon>
        <taxon>Tylenchina</taxon>
        <taxon>Tylenchomorpha</taxon>
        <taxon>Tylenchoidea</taxon>
        <taxon>Heteroderidae</taxon>
        <taxon>Heteroderinae</taxon>
        <taxon>Globodera</taxon>
    </lineage>
</organism>
<dbReference type="GO" id="GO:0042594">
    <property type="term" value="P:response to starvation"/>
    <property type="evidence" value="ECO:0007669"/>
    <property type="project" value="TreeGrafter"/>
</dbReference>
<keyword evidence="5 6" id="KW-0067">ATP-binding</keyword>
<dbReference type="InterPro" id="IPR011009">
    <property type="entry name" value="Kinase-like_dom_sf"/>
</dbReference>
<evidence type="ECO:0000313" key="9">
    <source>
        <dbReference type="Proteomes" id="UP000887572"/>
    </source>
</evidence>
<dbReference type="SUPFAM" id="SSF56112">
    <property type="entry name" value="Protein kinase-like (PK-like)"/>
    <property type="match status" value="1"/>
</dbReference>
<evidence type="ECO:0000313" key="10">
    <source>
        <dbReference type="WBParaSite" id="Gr19_v10_g11276.t1"/>
    </source>
</evidence>
<dbReference type="Pfam" id="PF21127">
    <property type="entry name" value="ATG1-like_MIT2"/>
    <property type="match status" value="1"/>
</dbReference>
<dbReference type="AlphaFoldDB" id="A0A914GU91"/>
<reference evidence="10" key="1">
    <citation type="submission" date="2022-11" db="UniProtKB">
        <authorList>
            <consortium name="WormBaseParasite"/>
        </authorList>
    </citation>
    <scope>IDENTIFICATION</scope>
</reference>
<dbReference type="PANTHER" id="PTHR24348:SF22">
    <property type="entry name" value="NON-SPECIFIC SERINE_THREONINE PROTEIN KINASE"/>
    <property type="match status" value="1"/>
</dbReference>
<dbReference type="GO" id="GO:0010508">
    <property type="term" value="P:positive regulation of autophagy"/>
    <property type="evidence" value="ECO:0007669"/>
    <property type="project" value="TreeGrafter"/>
</dbReference>
<dbReference type="PROSITE" id="PS50011">
    <property type="entry name" value="PROTEIN_KINASE_DOM"/>
    <property type="match status" value="1"/>
</dbReference>
<dbReference type="InterPro" id="IPR045269">
    <property type="entry name" value="Atg1-like"/>
</dbReference>
<dbReference type="GO" id="GO:0004674">
    <property type="term" value="F:protein serine/threonine kinase activity"/>
    <property type="evidence" value="ECO:0007669"/>
    <property type="project" value="UniProtKB-KW"/>
</dbReference>
<evidence type="ECO:0000256" key="5">
    <source>
        <dbReference type="ARBA" id="ARBA00022840"/>
    </source>
</evidence>
<dbReference type="InterPro" id="IPR048941">
    <property type="entry name" value="ATG1-like_MIT2"/>
</dbReference>
<keyword evidence="4" id="KW-0418">Kinase</keyword>
<feature type="compositionally biased region" description="Basic and acidic residues" evidence="7">
    <location>
        <begin position="1"/>
        <end position="27"/>
    </location>
</feature>
<dbReference type="GO" id="GO:0034045">
    <property type="term" value="C:phagophore assembly site membrane"/>
    <property type="evidence" value="ECO:0007669"/>
    <property type="project" value="TreeGrafter"/>
</dbReference>
<dbReference type="WBParaSite" id="Gr19_v10_g11276.t1">
    <property type="protein sequence ID" value="Gr19_v10_g11276.t1"/>
    <property type="gene ID" value="Gr19_v10_g11276"/>
</dbReference>
<evidence type="ECO:0000256" key="2">
    <source>
        <dbReference type="ARBA" id="ARBA00022679"/>
    </source>
</evidence>
<feature type="compositionally biased region" description="Low complexity" evidence="7">
    <location>
        <begin position="437"/>
        <end position="452"/>
    </location>
</feature>
<dbReference type="PROSITE" id="PS00108">
    <property type="entry name" value="PROTEIN_KINASE_ST"/>
    <property type="match status" value="1"/>
</dbReference>
<dbReference type="Gene3D" id="1.10.510.10">
    <property type="entry name" value="Transferase(Phosphotransferase) domain 1"/>
    <property type="match status" value="1"/>
</dbReference>
<keyword evidence="9" id="KW-1185">Reference proteome</keyword>
<keyword evidence="3 6" id="KW-0547">Nucleotide-binding</keyword>
<dbReference type="InterPro" id="IPR000719">
    <property type="entry name" value="Prot_kinase_dom"/>
</dbReference>
<feature type="compositionally biased region" description="Polar residues" evidence="7">
    <location>
        <begin position="389"/>
        <end position="402"/>
    </location>
</feature>
<name>A0A914GU91_GLORO</name>
<dbReference type="GO" id="GO:0005776">
    <property type="term" value="C:autophagosome"/>
    <property type="evidence" value="ECO:0007669"/>
    <property type="project" value="TreeGrafter"/>
</dbReference>
<dbReference type="GO" id="GO:0034727">
    <property type="term" value="P:piecemeal microautophagy of the nucleus"/>
    <property type="evidence" value="ECO:0007669"/>
    <property type="project" value="TreeGrafter"/>
</dbReference>
<dbReference type="Proteomes" id="UP000887572">
    <property type="component" value="Unplaced"/>
</dbReference>
<evidence type="ECO:0000256" key="6">
    <source>
        <dbReference type="PROSITE-ProRule" id="PRU10141"/>
    </source>
</evidence>
<feature type="region of interest" description="Disordered" evidence="7">
    <location>
        <begin position="437"/>
        <end position="548"/>
    </location>
</feature>
<dbReference type="FunFam" id="3.30.200.20:FF:000042">
    <property type="entry name" value="Aurora kinase A"/>
    <property type="match status" value="1"/>
</dbReference>
<dbReference type="GO" id="GO:0005524">
    <property type="term" value="F:ATP binding"/>
    <property type="evidence" value="ECO:0007669"/>
    <property type="project" value="UniProtKB-UniRule"/>
</dbReference>
<proteinExistence type="predicted"/>
<accession>A0A914GU91</accession>
<feature type="region of interest" description="Disordered" evidence="7">
    <location>
        <begin position="601"/>
        <end position="674"/>
    </location>
</feature>
<evidence type="ECO:0000256" key="7">
    <source>
        <dbReference type="SAM" id="MobiDB-lite"/>
    </source>
</evidence>
<feature type="domain" description="Protein kinase" evidence="8">
    <location>
        <begin position="84"/>
        <end position="349"/>
    </location>
</feature>
<dbReference type="GO" id="GO:0061709">
    <property type="term" value="P:reticulophagy"/>
    <property type="evidence" value="ECO:0007669"/>
    <property type="project" value="TreeGrafter"/>
</dbReference>
<dbReference type="InterPro" id="IPR017441">
    <property type="entry name" value="Protein_kinase_ATP_BS"/>
</dbReference>
<dbReference type="Pfam" id="PF00069">
    <property type="entry name" value="Pkinase"/>
    <property type="match status" value="1"/>
</dbReference>
<dbReference type="SMART" id="SM00220">
    <property type="entry name" value="S_TKc"/>
    <property type="match status" value="1"/>
</dbReference>
<keyword evidence="2" id="KW-0808">Transferase</keyword>
<dbReference type="FunFam" id="1.10.510.10:FF:000493">
    <property type="entry name" value="serine/threonine-protein kinase unc-51 isoform X2"/>
    <property type="match status" value="1"/>
</dbReference>
<feature type="region of interest" description="Disordered" evidence="7">
    <location>
        <begin position="1"/>
        <end position="29"/>
    </location>
</feature>
<feature type="region of interest" description="Disordered" evidence="7">
    <location>
        <begin position="354"/>
        <end position="423"/>
    </location>
</feature>
<evidence type="ECO:0000256" key="1">
    <source>
        <dbReference type="ARBA" id="ARBA00022527"/>
    </source>
</evidence>
<dbReference type="PANTHER" id="PTHR24348">
    <property type="entry name" value="SERINE/THREONINE-PROTEIN KINASE UNC-51-RELATED"/>
    <property type="match status" value="1"/>
</dbReference>
<evidence type="ECO:0000256" key="4">
    <source>
        <dbReference type="ARBA" id="ARBA00022777"/>
    </source>
</evidence>
<dbReference type="PROSITE" id="PS00107">
    <property type="entry name" value="PROTEIN_KINASE_ATP"/>
    <property type="match status" value="1"/>
</dbReference>
<dbReference type="GO" id="GO:0048675">
    <property type="term" value="P:axon extension"/>
    <property type="evidence" value="ECO:0007669"/>
    <property type="project" value="TreeGrafter"/>
</dbReference>
<feature type="compositionally biased region" description="Basic and acidic residues" evidence="7">
    <location>
        <begin position="641"/>
        <end position="653"/>
    </location>
</feature>
<feature type="binding site" evidence="6">
    <location>
        <position position="118"/>
    </location>
    <ligand>
        <name>ATP</name>
        <dbReference type="ChEBI" id="CHEBI:30616"/>
    </ligand>
</feature>
<dbReference type="GO" id="GO:0000045">
    <property type="term" value="P:autophagosome assembly"/>
    <property type="evidence" value="ECO:0007669"/>
    <property type="project" value="TreeGrafter"/>
</dbReference>